<dbReference type="GeneTree" id="ENSGT00950000182930"/>
<reference evidence="9 10" key="1">
    <citation type="journal article" date="2014" name="Nat. Genet.">
        <title>Whole-genome sequence of a flatfish provides insights into ZW sex chromosome evolution and adaptation to a benthic lifestyle.</title>
        <authorList>
            <person name="Chen S."/>
            <person name="Zhang G."/>
            <person name="Shao C."/>
            <person name="Huang Q."/>
            <person name="Liu G."/>
            <person name="Zhang P."/>
            <person name="Song W."/>
            <person name="An N."/>
            <person name="Chalopin D."/>
            <person name="Volff J.N."/>
            <person name="Hong Y."/>
            <person name="Li Q."/>
            <person name="Sha Z."/>
            <person name="Zhou H."/>
            <person name="Xie M."/>
            <person name="Yu Q."/>
            <person name="Liu Y."/>
            <person name="Xiang H."/>
            <person name="Wang N."/>
            <person name="Wu K."/>
            <person name="Yang C."/>
            <person name="Zhou Q."/>
            <person name="Liao X."/>
            <person name="Yang L."/>
            <person name="Hu Q."/>
            <person name="Zhang J."/>
            <person name="Meng L."/>
            <person name="Jin L."/>
            <person name="Tian Y."/>
            <person name="Lian J."/>
            <person name="Yang J."/>
            <person name="Miao G."/>
            <person name="Liu S."/>
            <person name="Liang Z."/>
            <person name="Yan F."/>
            <person name="Li Y."/>
            <person name="Sun B."/>
            <person name="Zhang H."/>
            <person name="Zhang J."/>
            <person name="Zhu Y."/>
            <person name="Du M."/>
            <person name="Zhao Y."/>
            <person name="Schartl M."/>
            <person name="Tang Q."/>
            <person name="Wang J."/>
        </authorList>
    </citation>
    <scope>NUCLEOTIDE SEQUENCE</scope>
</reference>
<reference evidence="9" key="2">
    <citation type="submission" date="2025-08" db="UniProtKB">
        <authorList>
            <consortium name="Ensembl"/>
        </authorList>
    </citation>
    <scope>IDENTIFICATION</scope>
</reference>
<feature type="domain" description="Cystatin kininogen-type" evidence="8">
    <location>
        <begin position="35"/>
        <end position="138"/>
    </location>
</feature>
<dbReference type="AlphaFoldDB" id="A0A3P8WSL4"/>
<dbReference type="CDD" id="cd00042">
    <property type="entry name" value="CY"/>
    <property type="match status" value="2"/>
</dbReference>
<keyword evidence="10" id="KW-1185">Reference proteome</keyword>
<dbReference type="OMA" id="SKPWTEC"/>
<name>A0A3P8WSL4_CYNSE</name>
<dbReference type="InterPro" id="IPR027358">
    <property type="entry name" value="Kininogen-type_cystatin_dom"/>
</dbReference>
<keyword evidence="4" id="KW-1015">Disulfide bond</keyword>
<dbReference type="PANTHER" id="PTHR13814">
    <property type="entry name" value="FETUIN"/>
    <property type="match status" value="1"/>
</dbReference>
<protein>
    <submittedName>
        <fullName evidence="9">Kininogen-1</fullName>
    </submittedName>
</protein>
<evidence type="ECO:0000256" key="4">
    <source>
        <dbReference type="ARBA" id="ARBA00023157"/>
    </source>
</evidence>
<keyword evidence="1" id="KW-0646">Protease inhibitor</keyword>
<dbReference type="Ensembl" id="ENSCSET00000030843.1">
    <property type="protein sequence ID" value="ENSCSEP00000030438.1"/>
    <property type="gene ID" value="ENSCSEG00000019492.1"/>
</dbReference>
<keyword evidence="5" id="KW-0325">Glycoprotein</keyword>
<feature type="compositionally biased region" description="Basic and acidic residues" evidence="6">
    <location>
        <begin position="303"/>
        <end position="327"/>
    </location>
</feature>
<keyword evidence="3 7" id="KW-0732">Signal</keyword>
<dbReference type="Pfam" id="PF00031">
    <property type="entry name" value="Cystatin"/>
    <property type="match status" value="2"/>
</dbReference>
<evidence type="ECO:0000256" key="3">
    <source>
        <dbReference type="ARBA" id="ARBA00022729"/>
    </source>
</evidence>
<evidence type="ECO:0000256" key="1">
    <source>
        <dbReference type="ARBA" id="ARBA00022690"/>
    </source>
</evidence>
<dbReference type="InterPro" id="IPR046350">
    <property type="entry name" value="Cystatin_sf"/>
</dbReference>
<evidence type="ECO:0000259" key="8">
    <source>
        <dbReference type="PROSITE" id="PS51647"/>
    </source>
</evidence>
<dbReference type="GO" id="GO:0030195">
    <property type="term" value="P:negative regulation of blood coagulation"/>
    <property type="evidence" value="ECO:0007669"/>
    <property type="project" value="TreeGrafter"/>
</dbReference>
<feature type="domain" description="Cystatin kininogen-type" evidence="8">
    <location>
        <begin position="155"/>
        <end position="260"/>
    </location>
</feature>
<evidence type="ECO:0000313" key="9">
    <source>
        <dbReference type="Ensembl" id="ENSCSEP00000030438.1"/>
    </source>
</evidence>
<proteinExistence type="predicted"/>
<evidence type="ECO:0000256" key="6">
    <source>
        <dbReference type="SAM" id="MobiDB-lite"/>
    </source>
</evidence>
<evidence type="ECO:0000256" key="5">
    <source>
        <dbReference type="ARBA" id="ARBA00023180"/>
    </source>
</evidence>
<organism evidence="9 10">
    <name type="scientific">Cynoglossus semilaevis</name>
    <name type="common">Tongue sole</name>
    <dbReference type="NCBI Taxonomy" id="244447"/>
    <lineage>
        <taxon>Eukaryota</taxon>
        <taxon>Metazoa</taxon>
        <taxon>Chordata</taxon>
        <taxon>Craniata</taxon>
        <taxon>Vertebrata</taxon>
        <taxon>Euteleostomi</taxon>
        <taxon>Actinopterygii</taxon>
        <taxon>Neopterygii</taxon>
        <taxon>Teleostei</taxon>
        <taxon>Neoteleostei</taxon>
        <taxon>Acanthomorphata</taxon>
        <taxon>Carangaria</taxon>
        <taxon>Pleuronectiformes</taxon>
        <taxon>Pleuronectoidei</taxon>
        <taxon>Cynoglossidae</taxon>
        <taxon>Cynoglossinae</taxon>
        <taxon>Cynoglossus</taxon>
    </lineage>
</organism>
<dbReference type="GeneID" id="103396573"/>
<evidence type="ECO:0000313" key="10">
    <source>
        <dbReference type="Proteomes" id="UP000265120"/>
    </source>
</evidence>
<dbReference type="Gene3D" id="3.10.450.10">
    <property type="match status" value="2"/>
</dbReference>
<dbReference type="InParanoid" id="A0A3P8WSL4"/>
<dbReference type="RefSeq" id="XP_016898779.1">
    <property type="nucleotide sequence ID" value="XM_017043290.2"/>
</dbReference>
<accession>A0A3P8WSL4</accession>
<dbReference type="GO" id="GO:0004869">
    <property type="term" value="F:cysteine-type endopeptidase inhibitor activity"/>
    <property type="evidence" value="ECO:0007669"/>
    <property type="project" value="UniProtKB-KW"/>
</dbReference>
<dbReference type="GO" id="GO:0072562">
    <property type="term" value="C:blood microparticle"/>
    <property type="evidence" value="ECO:0007669"/>
    <property type="project" value="TreeGrafter"/>
</dbReference>
<dbReference type="InterPro" id="IPR050735">
    <property type="entry name" value="Kininogen_Fetuin_HRG"/>
</dbReference>
<dbReference type="SUPFAM" id="SSF54403">
    <property type="entry name" value="Cystatin/monellin"/>
    <property type="match status" value="2"/>
</dbReference>
<dbReference type="KEGG" id="csem:103396573"/>
<dbReference type="GO" id="GO:0007204">
    <property type="term" value="P:positive regulation of cytosolic calcium ion concentration"/>
    <property type="evidence" value="ECO:0007669"/>
    <property type="project" value="TreeGrafter"/>
</dbReference>
<sequence>MRSGVGLCLLGLLGLCSFILRQVAADVQPSVSVPCDDPSVEKVVSNAVHKFNERITIGHHLALFQIRRVSKTESGSDLVYSLDFTTRRSDCEADSPKPWEDCDYLPTGHKQPIRCNATVQVSGAEIQTQQVDCFFDAHIHPEKAPCLGCPVEISVDSEELKVPLFVSISKYNSMSDSTHLFSLHTIEYASRQVMGGFRFKVKFDIRKTICAKAENTELNEQCVPNEQDVEYANCNSTIDTAPWRLEPPVAQIQCQPGALSANTIARRRPPGWSPLRRVDRPSAAQPASHLPAAPTTPAPTPKASEEKKKKKEDSSEEDMKAADDKLHCPSKPWKPFHPRNPSANANAEAGTKAPAFSDIDLLG</sequence>
<dbReference type="InterPro" id="IPR000010">
    <property type="entry name" value="Cystatin_dom"/>
</dbReference>
<dbReference type="PROSITE" id="PS51647">
    <property type="entry name" value="CYSTATIN_KININOGEN"/>
    <property type="match status" value="2"/>
</dbReference>
<reference evidence="9" key="3">
    <citation type="submission" date="2025-09" db="UniProtKB">
        <authorList>
            <consortium name="Ensembl"/>
        </authorList>
    </citation>
    <scope>IDENTIFICATION</scope>
</reference>
<dbReference type="CTD" id="3827"/>
<dbReference type="RefSeq" id="XP_008332935.1">
    <property type="nucleotide sequence ID" value="XM_008334713.3"/>
</dbReference>
<dbReference type="SMART" id="SM00043">
    <property type="entry name" value="CY"/>
    <property type="match status" value="2"/>
</dbReference>
<dbReference type="PANTHER" id="PTHR13814:SF12">
    <property type="entry name" value="KININOGEN-1"/>
    <property type="match status" value="1"/>
</dbReference>
<evidence type="ECO:0000256" key="7">
    <source>
        <dbReference type="SAM" id="SignalP"/>
    </source>
</evidence>
<evidence type="ECO:0000256" key="2">
    <source>
        <dbReference type="ARBA" id="ARBA00022704"/>
    </source>
</evidence>
<dbReference type="Proteomes" id="UP000265120">
    <property type="component" value="Chromosome 2"/>
</dbReference>
<dbReference type="FunFam" id="3.10.450.10:FF:000002">
    <property type="entry name" value="Kininogen 1"/>
    <property type="match status" value="1"/>
</dbReference>
<feature type="region of interest" description="Disordered" evidence="6">
    <location>
        <begin position="260"/>
        <end position="363"/>
    </location>
</feature>
<dbReference type="STRING" id="244447.ENSCSEP00000030438"/>
<dbReference type="OrthoDB" id="9937817at2759"/>
<feature type="signal peptide" evidence="7">
    <location>
        <begin position="1"/>
        <end position="25"/>
    </location>
</feature>
<keyword evidence="2" id="KW-0789">Thiol protease inhibitor</keyword>
<feature type="chain" id="PRO_5018021494" evidence="7">
    <location>
        <begin position="26"/>
        <end position="363"/>
    </location>
</feature>